<reference evidence="2" key="1">
    <citation type="submission" date="2016-04" db="EMBL/GenBank/DDBJ databases">
        <authorList>
            <person name="Evans L.H."/>
            <person name="Alamgir A."/>
            <person name="Owens N."/>
            <person name="Weber N.D."/>
            <person name="Virtaneva K."/>
            <person name="Barbian K."/>
            <person name="Babar A."/>
            <person name="Rosenke K."/>
        </authorList>
    </citation>
    <scope>NUCLEOTIDE SEQUENCE</scope>
    <source>
        <strain evidence="2">92-2</strain>
    </source>
</reference>
<dbReference type="Pfam" id="PF04366">
    <property type="entry name" value="Ysc84"/>
    <property type="match status" value="1"/>
</dbReference>
<accession>A0A212KIA5</accession>
<name>A0A212KIA5_9BACT</name>
<dbReference type="InterPro" id="IPR007461">
    <property type="entry name" value="Ysc84_actin-binding"/>
</dbReference>
<protein>
    <submittedName>
        <fullName evidence="2">Twin-arginine translocation pathway signal</fullName>
    </submittedName>
</protein>
<dbReference type="EMBL" id="FLUP01000002">
    <property type="protein sequence ID" value="SBW11433.1"/>
    <property type="molecule type" value="Genomic_DNA"/>
</dbReference>
<proteinExistence type="predicted"/>
<sequence>MTTYLKTRGYYRSIAASYGLQAGIQKFGYALFFLSDDDLKYLKSSGGWEIGVGPSVVVVDEGMARSFTTTTARSGVYAFFFNQKGLMAGLGIQGSKITEIHPGK</sequence>
<dbReference type="RefSeq" id="WP_296937068.1">
    <property type="nucleotide sequence ID" value="NZ_LT598928.1"/>
</dbReference>
<feature type="domain" description="Ysc84 actin-binding" evidence="1">
    <location>
        <begin position="16"/>
        <end position="99"/>
    </location>
</feature>
<dbReference type="AlphaFoldDB" id="A0A212KIA5"/>
<evidence type="ECO:0000259" key="1">
    <source>
        <dbReference type="Pfam" id="PF04366"/>
    </source>
</evidence>
<organism evidence="2">
    <name type="scientific">uncultured Desulfovibrio sp</name>
    <dbReference type="NCBI Taxonomy" id="167968"/>
    <lineage>
        <taxon>Bacteria</taxon>
        <taxon>Pseudomonadati</taxon>
        <taxon>Thermodesulfobacteriota</taxon>
        <taxon>Desulfovibrionia</taxon>
        <taxon>Desulfovibrionales</taxon>
        <taxon>Desulfovibrionaceae</taxon>
        <taxon>Desulfovibrio</taxon>
        <taxon>environmental samples</taxon>
    </lineage>
</organism>
<gene>
    <name evidence="2" type="ORF">KM92DES2_20069</name>
</gene>
<evidence type="ECO:0000313" key="2">
    <source>
        <dbReference type="EMBL" id="SBW11433.1"/>
    </source>
</evidence>